<feature type="transmembrane region" description="Helical" evidence="5">
    <location>
        <begin position="34"/>
        <end position="53"/>
    </location>
</feature>
<keyword evidence="4 5" id="KW-0472">Membrane</keyword>
<feature type="transmembrane region" description="Helical" evidence="5">
    <location>
        <begin position="156"/>
        <end position="177"/>
    </location>
</feature>
<evidence type="ECO:0000256" key="3">
    <source>
        <dbReference type="ARBA" id="ARBA00022989"/>
    </source>
</evidence>
<keyword evidence="8" id="KW-1185">Reference proteome</keyword>
<dbReference type="EMBL" id="CAJJDM010000041">
    <property type="protein sequence ID" value="CAD8068331.1"/>
    <property type="molecule type" value="Genomic_DNA"/>
</dbReference>
<evidence type="ECO:0000313" key="7">
    <source>
        <dbReference type="EMBL" id="CAD8068331.1"/>
    </source>
</evidence>
<evidence type="ECO:0000256" key="1">
    <source>
        <dbReference type="ARBA" id="ARBA00004370"/>
    </source>
</evidence>
<feature type="domain" description="Amino acid transporter transmembrane" evidence="6">
    <location>
        <begin position="29"/>
        <end position="120"/>
    </location>
</feature>
<comment type="subcellular location">
    <subcellularLocation>
        <location evidence="1">Membrane</location>
    </subcellularLocation>
</comment>
<keyword evidence="3 5" id="KW-1133">Transmembrane helix</keyword>
<evidence type="ECO:0000256" key="2">
    <source>
        <dbReference type="ARBA" id="ARBA00022692"/>
    </source>
</evidence>
<proteinExistence type="predicted"/>
<feature type="transmembrane region" description="Helical" evidence="5">
    <location>
        <begin position="65"/>
        <end position="86"/>
    </location>
</feature>
<dbReference type="GO" id="GO:0016020">
    <property type="term" value="C:membrane"/>
    <property type="evidence" value="ECO:0007669"/>
    <property type="project" value="UniProtKB-SubCell"/>
</dbReference>
<feature type="transmembrane region" description="Helical" evidence="5">
    <location>
        <begin position="204"/>
        <end position="228"/>
    </location>
</feature>
<dbReference type="InterPro" id="IPR013057">
    <property type="entry name" value="AA_transpt_TM"/>
</dbReference>
<keyword evidence="2 5" id="KW-0812">Transmembrane</keyword>
<organism evidence="7 8">
    <name type="scientific">Paramecium primaurelia</name>
    <dbReference type="NCBI Taxonomy" id="5886"/>
    <lineage>
        <taxon>Eukaryota</taxon>
        <taxon>Sar</taxon>
        <taxon>Alveolata</taxon>
        <taxon>Ciliophora</taxon>
        <taxon>Intramacronucleata</taxon>
        <taxon>Oligohymenophorea</taxon>
        <taxon>Peniculida</taxon>
        <taxon>Parameciidae</taxon>
        <taxon>Paramecium</taxon>
    </lineage>
</organism>
<name>A0A8S1LQW3_PARPR</name>
<reference evidence="7" key="1">
    <citation type="submission" date="2021-01" db="EMBL/GenBank/DDBJ databases">
        <authorList>
            <consortium name="Genoscope - CEA"/>
            <person name="William W."/>
        </authorList>
    </citation>
    <scope>NUCLEOTIDE SEQUENCE</scope>
</reference>
<evidence type="ECO:0000256" key="5">
    <source>
        <dbReference type="SAM" id="Phobius"/>
    </source>
</evidence>
<protein>
    <recommendedName>
        <fullName evidence="6">Amino acid transporter transmembrane domain-containing protein</fullName>
    </recommendedName>
</protein>
<evidence type="ECO:0000313" key="8">
    <source>
        <dbReference type="Proteomes" id="UP000688137"/>
    </source>
</evidence>
<gene>
    <name evidence="7" type="ORF">PPRIM_AZ9-3.1.T0420105</name>
</gene>
<dbReference type="Proteomes" id="UP000688137">
    <property type="component" value="Unassembled WGS sequence"/>
</dbReference>
<dbReference type="AlphaFoldDB" id="A0A8S1LQW3"/>
<accession>A0A8S1LQW3</accession>
<evidence type="ECO:0000259" key="6">
    <source>
        <dbReference type="Pfam" id="PF01490"/>
    </source>
</evidence>
<evidence type="ECO:0000256" key="4">
    <source>
        <dbReference type="ARBA" id="ARBA00023136"/>
    </source>
</evidence>
<dbReference type="Pfam" id="PF01490">
    <property type="entry name" value="Aa_trans"/>
    <property type="match status" value="1"/>
</dbReference>
<comment type="caution">
    <text evidence="7">The sequence shown here is derived from an EMBL/GenBank/DDBJ whole genome shotgun (WGS) entry which is preliminary data.</text>
</comment>
<sequence>MHQYRFIYHLLIYQYQLLYKKWNLVEPDAEKIMMAFDIMIFAYKIIGVLTEIIVEMNDTISFQKFAMILETILYLFFGITSSLLFYSNTDQSIITNFQKEYKGNYPIEVTLSILKISYVYQHFNSQYASLSFGKNKSRQNQEIHFKNHLCTLLNGIINLIIIQLTAFCILNLLQFYLQLDVFVLYHLDTIIPYGMTFHYELKPIYQIINIIVVLFRILGGIFGIITCFD</sequence>